<keyword evidence="9" id="KW-1185">Reference proteome</keyword>
<proteinExistence type="predicted"/>
<feature type="domain" description="C2H2-type" evidence="7">
    <location>
        <begin position="48"/>
        <end position="72"/>
    </location>
</feature>
<feature type="domain" description="C2H2-type" evidence="7">
    <location>
        <begin position="233"/>
        <end position="260"/>
    </location>
</feature>
<keyword evidence="1" id="KW-0479">Metal-binding</keyword>
<evidence type="ECO:0000256" key="3">
    <source>
        <dbReference type="ARBA" id="ARBA00022771"/>
    </source>
</evidence>
<dbReference type="Proteomes" id="UP001209878">
    <property type="component" value="Unassembled WGS sequence"/>
</dbReference>
<evidence type="ECO:0000259" key="7">
    <source>
        <dbReference type="PROSITE" id="PS50157"/>
    </source>
</evidence>
<reference evidence="8" key="1">
    <citation type="journal article" date="2023" name="Mol. Biol. Evol.">
        <title>Third-Generation Sequencing Reveals the Adaptive Role of the Epigenome in Three Deep-Sea Polychaetes.</title>
        <authorList>
            <person name="Perez M."/>
            <person name="Aroh O."/>
            <person name="Sun Y."/>
            <person name="Lan Y."/>
            <person name="Juniper S.K."/>
            <person name="Young C.R."/>
            <person name="Angers B."/>
            <person name="Qian P.Y."/>
        </authorList>
    </citation>
    <scope>NUCLEOTIDE SEQUENCE</scope>
    <source>
        <strain evidence="8">R07B-5</strain>
    </source>
</reference>
<evidence type="ECO:0000256" key="6">
    <source>
        <dbReference type="PROSITE-ProRule" id="PRU00042"/>
    </source>
</evidence>
<sequence length="293" mass="33431">ARRTSQRASDGQPSTGKKVYQCSICAKRVFSACGLRLHERLHSGNYLYSCPYCGKGFSGHSNLKGHLVHHTGIFEFKCNLCLREFRYAKDLKHHKVKDHPECKNASTSKIAKLSSQCGNGASLKRFQCTLCSKRFTTHLGFKLHEGSHRGVFPYKCSYCGKGFLASSNLRGHLVDHTGVMEFSCSVCKREFRYAKDLKLHQKRCQQQAETSRHFVSRNGLRLHEDLHKGRYRYKCRFCGKGFSGSTNLRGHLVQHTGIKEFPCSFCGHEFRYARQLRRHVEAHHAGATPPNFM</sequence>
<dbReference type="FunFam" id="3.30.160.60:FF:000100">
    <property type="entry name" value="Zinc finger 45-like"/>
    <property type="match status" value="1"/>
</dbReference>
<evidence type="ECO:0000256" key="4">
    <source>
        <dbReference type="ARBA" id="ARBA00022833"/>
    </source>
</evidence>
<evidence type="ECO:0000313" key="8">
    <source>
        <dbReference type="EMBL" id="KAK2172664.1"/>
    </source>
</evidence>
<feature type="domain" description="C2H2-type" evidence="7">
    <location>
        <begin position="261"/>
        <end position="289"/>
    </location>
</feature>
<dbReference type="Pfam" id="PF13894">
    <property type="entry name" value="zf-C2H2_4"/>
    <property type="match status" value="1"/>
</dbReference>
<dbReference type="Gene3D" id="3.30.160.60">
    <property type="entry name" value="Classic Zinc Finger"/>
    <property type="match status" value="6"/>
</dbReference>
<dbReference type="Pfam" id="PF00096">
    <property type="entry name" value="zf-C2H2"/>
    <property type="match status" value="3"/>
</dbReference>
<feature type="domain" description="C2H2-type" evidence="7">
    <location>
        <begin position="20"/>
        <end position="47"/>
    </location>
</feature>
<dbReference type="InterPro" id="IPR050826">
    <property type="entry name" value="Krueppel_C2H2_ZnFinger"/>
</dbReference>
<dbReference type="InterPro" id="IPR013087">
    <property type="entry name" value="Znf_C2H2_type"/>
</dbReference>
<keyword evidence="4" id="KW-0862">Zinc</keyword>
<evidence type="ECO:0000256" key="2">
    <source>
        <dbReference type="ARBA" id="ARBA00022737"/>
    </source>
</evidence>
<dbReference type="SUPFAM" id="SSF57667">
    <property type="entry name" value="beta-beta-alpha zinc fingers"/>
    <property type="match status" value="5"/>
</dbReference>
<accession>A0AAD9KK79</accession>
<dbReference type="PROSITE" id="PS00028">
    <property type="entry name" value="ZINC_FINGER_C2H2_1"/>
    <property type="match status" value="7"/>
</dbReference>
<dbReference type="PROSITE" id="PS50157">
    <property type="entry name" value="ZINC_FINGER_C2H2_2"/>
    <property type="match status" value="8"/>
</dbReference>
<dbReference type="EMBL" id="JAODUO010000942">
    <property type="protein sequence ID" value="KAK2172664.1"/>
    <property type="molecule type" value="Genomic_DNA"/>
</dbReference>
<dbReference type="Pfam" id="PF13912">
    <property type="entry name" value="zf-C2H2_6"/>
    <property type="match status" value="1"/>
</dbReference>
<dbReference type="GO" id="GO:0008270">
    <property type="term" value="F:zinc ion binding"/>
    <property type="evidence" value="ECO:0007669"/>
    <property type="project" value="UniProtKB-KW"/>
</dbReference>
<dbReference type="PANTHER" id="PTHR24377">
    <property type="entry name" value="IP01015P-RELATED"/>
    <property type="match status" value="1"/>
</dbReference>
<comment type="caution">
    <text evidence="8">The sequence shown here is derived from an EMBL/GenBank/DDBJ whole genome shotgun (WGS) entry which is preliminary data.</text>
</comment>
<feature type="domain" description="C2H2-type" evidence="7">
    <location>
        <begin position="76"/>
        <end position="104"/>
    </location>
</feature>
<name>A0AAD9KK79_RIDPI</name>
<dbReference type="SMART" id="SM00355">
    <property type="entry name" value="ZnF_C2H2"/>
    <property type="match status" value="8"/>
</dbReference>
<evidence type="ECO:0000313" key="9">
    <source>
        <dbReference type="Proteomes" id="UP001209878"/>
    </source>
</evidence>
<evidence type="ECO:0000256" key="5">
    <source>
        <dbReference type="ARBA" id="ARBA00023242"/>
    </source>
</evidence>
<keyword evidence="2" id="KW-0677">Repeat</keyword>
<gene>
    <name evidence="8" type="ORF">NP493_942g00098</name>
</gene>
<feature type="domain" description="C2H2-type" evidence="7">
    <location>
        <begin position="182"/>
        <end position="211"/>
    </location>
</feature>
<feature type="non-terminal residue" evidence="8">
    <location>
        <position position="293"/>
    </location>
</feature>
<keyword evidence="5" id="KW-0539">Nucleus</keyword>
<dbReference type="InterPro" id="IPR036236">
    <property type="entry name" value="Znf_C2H2_sf"/>
</dbReference>
<dbReference type="AlphaFoldDB" id="A0AAD9KK79"/>
<feature type="domain" description="C2H2-type" evidence="7">
    <location>
        <begin position="154"/>
        <end position="181"/>
    </location>
</feature>
<keyword evidence="3 6" id="KW-0863">Zinc-finger</keyword>
<protein>
    <recommendedName>
        <fullName evidence="7">C2H2-type domain-containing protein</fullName>
    </recommendedName>
</protein>
<evidence type="ECO:0000256" key="1">
    <source>
        <dbReference type="ARBA" id="ARBA00022723"/>
    </source>
</evidence>
<feature type="domain" description="C2H2-type" evidence="7">
    <location>
        <begin position="126"/>
        <end position="153"/>
    </location>
</feature>
<organism evidence="8 9">
    <name type="scientific">Ridgeia piscesae</name>
    <name type="common">Tubeworm</name>
    <dbReference type="NCBI Taxonomy" id="27915"/>
    <lineage>
        <taxon>Eukaryota</taxon>
        <taxon>Metazoa</taxon>
        <taxon>Spiralia</taxon>
        <taxon>Lophotrochozoa</taxon>
        <taxon>Annelida</taxon>
        <taxon>Polychaeta</taxon>
        <taxon>Sedentaria</taxon>
        <taxon>Canalipalpata</taxon>
        <taxon>Sabellida</taxon>
        <taxon>Siboglinidae</taxon>
        <taxon>Ridgeia</taxon>
    </lineage>
</organism>